<gene>
    <name evidence="1" type="ORF">GJ654_19335</name>
</gene>
<dbReference type="InterPro" id="IPR024501">
    <property type="entry name" value="DUF3141"/>
</dbReference>
<dbReference type="RefSeq" id="WP_155447821.1">
    <property type="nucleotide sequence ID" value="NZ_JAOQNR010000025.1"/>
</dbReference>
<reference evidence="1 2" key="1">
    <citation type="submission" date="2019-11" db="EMBL/GenBank/DDBJ databases">
        <title>Whole-genome sequence of a Rhodoblastus acidophilus DSM 142.</title>
        <authorList>
            <person name="Kyndt J.A."/>
            <person name="Meyer T.E."/>
        </authorList>
    </citation>
    <scope>NUCLEOTIDE SEQUENCE [LARGE SCALE GENOMIC DNA]</scope>
    <source>
        <strain evidence="1 2">DSM 142</strain>
    </source>
</reference>
<organism evidence="1 2">
    <name type="scientific">Rhodoblastus acidophilus</name>
    <name type="common">Rhodopseudomonas acidophila</name>
    <dbReference type="NCBI Taxonomy" id="1074"/>
    <lineage>
        <taxon>Bacteria</taxon>
        <taxon>Pseudomonadati</taxon>
        <taxon>Pseudomonadota</taxon>
        <taxon>Alphaproteobacteria</taxon>
        <taxon>Hyphomicrobiales</taxon>
        <taxon>Rhodoblastaceae</taxon>
        <taxon>Rhodoblastus</taxon>
    </lineage>
</organism>
<dbReference type="Proteomes" id="UP000439113">
    <property type="component" value="Unassembled WGS sequence"/>
</dbReference>
<dbReference type="PANTHER" id="PTHR36837:SF2">
    <property type="entry name" value="POLY(3-HYDROXYALKANOATE) POLYMERASE SUBUNIT PHAC"/>
    <property type="match status" value="1"/>
</dbReference>
<proteinExistence type="predicted"/>
<dbReference type="EMBL" id="WNKS01000027">
    <property type="protein sequence ID" value="MTV33140.1"/>
    <property type="molecule type" value="Genomic_DNA"/>
</dbReference>
<comment type="caution">
    <text evidence="1">The sequence shown here is derived from an EMBL/GenBank/DDBJ whole genome shotgun (WGS) entry which is preliminary data.</text>
</comment>
<accession>A0A6N8DRE8</accession>
<dbReference type="OrthoDB" id="7231451at2"/>
<dbReference type="AlphaFoldDB" id="A0A6N8DRE8"/>
<protein>
    <submittedName>
        <fullName evidence="1">DUF3141 domain-containing protein</fullName>
    </submittedName>
</protein>
<evidence type="ECO:0000313" key="2">
    <source>
        <dbReference type="Proteomes" id="UP000439113"/>
    </source>
</evidence>
<dbReference type="SUPFAM" id="SSF53474">
    <property type="entry name" value="alpha/beta-Hydrolases"/>
    <property type="match status" value="1"/>
</dbReference>
<dbReference type="InterPro" id="IPR029058">
    <property type="entry name" value="AB_hydrolase_fold"/>
</dbReference>
<dbReference type="InterPro" id="IPR051321">
    <property type="entry name" value="PHA/PHB_synthase"/>
</dbReference>
<sequence length="733" mass="80497">MPEAKPASSVNPWFDYMRDAFERSVLFLDVLRQRGNIYEEQTKRIAPHVLTFKGELVCDGRELEKPVNYVLARITPPAGVAIEPNKRPFIVFDPRAGHGPGIGGMKHDSEIGVAMRAGHPCYFVGFLPNPMPGQTVEDVCRAEAHFVKIVSDLHADADGKPALIGNCQAGWQIMIMAALYPELAGPIVLAGTPLSYWAGVRGKNPMRYLGGIMGGSWMTSLAGDLGAGKFDGASLIANFESNNPANTYWSKSYNVYAKVDTEAERFLSFEKWWGVPVILNAQEMQFIVDELFVGNRLTAGRTIMSDGQRVDLRKIRSPIVVFCSFGDDITPPQQALDWVLDLYENVEQIVRNGQTILYCLHQSIGHLGIFVAGSVANKEHEEFALNMNMIDAMPPGLYEVVLTDMDADTSHRELVAGRYVAKIVPRTLDDIRALGCNDADDERKFEAVARVSEINQGFYRTFVSPTVKTMITPETAAFLRDIHPNRLAFSGFSDTNPLMAPVAKLATDIRAEGNRHPVSPDNPFLACERVMSSWIVTSLQAFAQAREAWTETLFHSTYGSPGLQAAVGLNSDRARVARHAYGALERAETATELEAEMGRGGLLEAGLRALIYVMWGAGIDERQFNAIEQIRAAAPENERVSGSQLKSIVRRQSTLLRADAARALAAIPAMIPDDPSRRQKVVSTIENVVSAKGVLAPEAEGRIDEIRRLFGVSRKAAGELDHGSGSSPRARKI</sequence>
<dbReference type="PANTHER" id="PTHR36837">
    <property type="entry name" value="POLY(3-HYDROXYALKANOATE) POLYMERASE SUBUNIT PHAC"/>
    <property type="match status" value="1"/>
</dbReference>
<dbReference type="Pfam" id="PF11339">
    <property type="entry name" value="DUF3141"/>
    <property type="match status" value="1"/>
</dbReference>
<name>A0A6N8DRE8_RHOAC</name>
<dbReference type="Gene3D" id="3.40.50.1820">
    <property type="entry name" value="alpha/beta hydrolase"/>
    <property type="match status" value="1"/>
</dbReference>
<evidence type="ECO:0000313" key="1">
    <source>
        <dbReference type="EMBL" id="MTV33140.1"/>
    </source>
</evidence>